<dbReference type="InterPro" id="IPR050324">
    <property type="entry name" value="CDP-alcohol_PTase-I"/>
</dbReference>
<dbReference type="PANTHER" id="PTHR14269">
    <property type="entry name" value="CDP-DIACYLGLYCEROL--GLYCEROL-3-PHOSPHATE 3-PHOSPHATIDYLTRANSFERASE-RELATED"/>
    <property type="match status" value="1"/>
</dbReference>
<keyword evidence="4" id="KW-0808">Transferase</keyword>
<dbReference type="InterPro" id="IPR043130">
    <property type="entry name" value="CDP-OH_PTrfase_TM_dom"/>
</dbReference>
<keyword evidence="3" id="KW-0444">Lipid biosynthesis</keyword>
<evidence type="ECO:0000256" key="11">
    <source>
        <dbReference type="SAM" id="Phobius"/>
    </source>
</evidence>
<keyword evidence="8 11" id="KW-0472">Membrane</keyword>
<keyword evidence="9" id="KW-0594">Phospholipid biosynthesis</keyword>
<dbReference type="Pfam" id="PF01066">
    <property type="entry name" value="CDP-OH_P_transf"/>
    <property type="match status" value="1"/>
</dbReference>
<dbReference type="PIRSF" id="PIRSF000847">
    <property type="entry name" value="Phos_ph_gly_syn"/>
    <property type="match status" value="1"/>
</dbReference>
<evidence type="ECO:0000256" key="8">
    <source>
        <dbReference type="ARBA" id="ARBA00023136"/>
    </source>
</evidence>
<dbReference type="PANTHER" id="PTHR14269:SF11">
    <property type="entry name" value="CDP-DIACYLGLYCEROL--GLYCEROL-3-PHOSPHATE 3-PHOSPHATIDYLTRANSFERASE"/>
    <property type="match status" value="1"/>
</dbReference>
<evidence type="ECO:0000313" key="12">
    <source>
        <dbReference type="EMBL" id="SUZ58663.1"/>
    </source>
</evidence>
<feature type="transmembrane region" description="Helical" evidence="11">
    <location>
        <begin position="129"/>
        <end position="152"/>
    </location>
</feature>
<evidence type="ECO:0000256" key="10">
    <source>
        <dbReference type="ARBA" id="ARBA00023264"/>
    </source>
</evidence>
<evidence type="ECO:0000256" key="5">
    <source>
        <dbReference type="ARBA" id="ARBA00022692"/>
    </source>
</evidence>
<comment type="subcellular location">
    <subcellularLocation>
        <location evidence="1">Membrane</location>
        <topology evidence="1">Multi-pass membrane protein</topology>
    </subcellularLocation>
</comment>
<comment type="similarity">
    <text evidence="2">Belongs to the CDP-alcohol phosphatidyltransferase class-I family.</text>
</comment>
<accession>A0A381NZ01</accession>
<evidence type="ECO:0000256" key="7">
    <source>
        <dbReference type="ARBA" id="ARBA00023098"/>
    </source>
</evidence>
<dbReference type="InterPro" id="IPR004570">
    <property type="entry name" value="Phosphatidylglycerol_P_synth"/>
</dbReference>
<dbReference type="GO" id="GO:0016020">
    <property type="term" value="C:membrane"/>
    <property type="evidence" value="ECO:0007669"/>
    <property type="project" value="UniProtKB-SubCell"/>
</dbReference>
<evidence type="ECO:0000256" key="2">
    <source>
        <dbReference type="ARBA" id="ARBA00010441"/>
    </source>
</evidence>
<dbReference type="InterPro" id="IPR000462">
    <property type="entry name" value="CDP-OH_P_trans"/>
</dbReference>
<name>A0A381NZ01_9ZZZZ</name>
<evidence type="ECO:0000256" key="6">
    <source>
        <dbReference type="ARBA" id="ARBA00022989"/>
    </source>
</evidence>
<dbReference type="GO" id="GO:0008444">
    <property type="term" value="F:CDP-diacylglycerol-glycerol-3-phosphate 3-phosphatidyltransferase activity"/>
    <property type="evidence" value="ECO:0007669"/>
    <property type="project" value="InterPro"/>
</dbReference>
<dbReference type="GO" id="GO:0046474">
    <property type="term" value="P:glycerophospholipid biosynthetic process"/>
    <property type="evidence" value="ECO:0007669"/>
    <property type="project" value="TreeGrafter"/>
</dbReference>
<keyword evidence="10" id="KW-1208">Phospholipid metabolism</keyword>
<keyword evidence="7" id="KW-0443">Lipid metabolism</keyword>
<dbReference type="Gene3D" id="1.20.120.1760">
    <property type="match status" value="1"/>
</dbReference>
<evidence type="ECO:0000256" key="9">
    <source>
        <dbReference type="ARBA" id="ARBA00023209"/>
    </source>
</evidence>
<dbReference type="AlphaFoldDB" id="A0A381NZ01"/>
<sequence>MAIPIIYSLQNQEWWLITLGLILIAAVSDMLDGYFARRAHEVTHIGKWLDPICDSICIASVVFFLILDGTISMWFFIILFFRYISISIGAIYFINYTDLVLSANIFGKWASGLTALFVLLKIIPRTEILELLTMTCLLIVIPLLLISWIVYIRTFFKEFKKL</sequence>
<protein>
    <recommendedName>
        <fullName evidence="13">CDP-alcohol phosphatidyltransferase C-terminal domain-containing protein</fullName>
    </recommendedName>
</protein>
<proteinExistence type="inferred from homology"/>
<feature type="transmembrane region" description="Helical" evidence="11">
    <location>
        <begin position="73"/>
        <end position="94"/>
    </location>
</feature>
<evidence type="ECO:0008006" key="13">
    <source>
        <dbReference type="Google" id="ProtNLM"/>
    </source>
</evidence>
<reference evidence="12" key="1">
    <citation type="submission" date="2018-05" db="EMBL/GenBank/DDBJ databases">
        <authorList>
            <person name="Lanie J.A."/>
            <person name="Ng W.-L."/>
            <person name="Kazmierczak K.M."/>
            <person name="Andrzejewski T.M."/>
            <person name="Davidsen T.M."/>
            <person name="Wayne K.J."/>
            <person name="Tettelin H."/>
            <person name="Glass J.I."/>
            <person name="Rusch D."/>
            <person name="Podicherti R."/>
            <person name="Tsui H.-C.T."/>
            <person name="Winkler M.E."/>
        </authorList>
    </citation>
    <scope>NUCLEOTIDE SEQUENCE</scope>
</reference>
<evidence type="ECO:0000256" key="1">
    <source>
        <dbReference type="ARBA" id="ARBA00004141"/>
    </source>
</evidence>
<dbReference type="EMBL" id="UINC01000633">
    <property type="protein sequence ID" value="SUZ58663.1"/>
    <property type="molecule type" value="Genomic_DNA"/>
</dbReference>
<dbReference type="PROSITE" id="PS00379">
    <property type="entry name" value="CDP_ALCOHOL_P_TRANSF"/>
    <property type="match status" value="1"/>
</dbReference>
<evidence type="ECO:0000256" key="3">
    <source>
        <dbReference type="ARBA" id="ARBA00022516"/>
    </source>
</evidence>
<keyword evidence="5 11" id="KW-0812">Transmembrane</keyword>
<dbReference type="InterPro" id="IPR048254">
    <property type="entry name" value="CDP_ALCOHOL_P_TRANSF_CS"/>
</dbReference>
<gene>
    <name evidence="12" type="ORF">METZ01_LOCUS11517</name>
</gene>
<keyword evidence="6 11" id="KW-1133">Transmembrane helix</keyword>
<organism evidence="12">
    <name type="scientific">marine metagenome</name>
    <dbReference type="NCBI Taxonomy" id="408172"/>
    <lineage>
        <taxon>unclassified sequences</taxon>
        <taxon>metagenomes</taxon>
        <taxon>ecological metagenomes</taxon>
    </lineage>
</organism>
<feature type="transmembrane region" description="Helical" evidence="11">
    <location>
        <begin position="14"/>
        <end position="36"/>
    </location>
</feature>
<evidence type="ECO:0000256" key="4">
    <source>
        <dbReference type="ARBA" id="ARBA00022679"/>
    </source>
</evidence>
<feature type="transmembrane region" description="Helical" evidence="11">
    <location>
        <begin position="106"/>
        <end position="123"/>
    </location>
</feature>
<feature type="transmembrane region" description="Helical" evidence="11">
    <location>
        <begin position="48"/>
        <end position="67"/>
    </location>
</feature>